<evidence type="ECO:0000256" key="1">
    <source>
        <dbReference type="SAM" id="Phobius"/>
    </source>
</evidence>
<evidence type="ECO:0000256" key="2">
    <source>
        <dbReference type="SAM" id="SignalP"/>
    </source>
</evidence>
<dbReference type="AlphaFoldDB" id="A0A2M3ZQY4"/>
<accession>A0A2M3ZQY4</accession>
<proteinExistence type="predicted"/>
<keyword evidence="1" id="KW-0812">Transmembrane</keyword>
<reference evidence="3" key="1">
    <citation type="submission" date="2018-01" db="EMBL/GenBank/DDBJ databases">
        <title>An insight into the sialome of Amazonian anophelines.</title>
        <authorList>
            <person name="Ribeiro J.M."/>
            <person name="Scarpassa V."/>
            <person name="Calvo E."/>
        </authorList>
    </citation>
    <scope>NUCLEOTIDE SEQUENCE</scope>
    <source>
        <tissue evidence="3">Salivary glands</tissue>
    </source>
</reference>
<keyword evidence="1" id="KW-1133">Transmembrane helix</keyword>
<keyword evidence="2" id="KW-0732">Signal</keyword>
<organism evidence="3">
    <name type="scientific">Anopheles braziliensis</name>
    <dbReference type="NCBI Taxonomy" id="58242"/>
    <lineage>
        <taxon>Eukaryota</taxon>
        <taxon>Metazoa</taxon>
        <taxon>Ecdysozoa</taxon>
        <taxon>Arthropoda</taxon>
        <taxon>Hexapoda</taxon>
        <taxon>Insecta</taxon>
        <taxon>Pterygota</taxon>
        <taxon>Neoptera</taxon>
        <taxon>Endopterygota</taxon>
        <taxon>Diptera</taxon>
        <taxon>Nematocera</taxon>
        <taxon>Culicoidea</taxon>
        <taxon>Culicidae</taxon>
        <taxon>Anophelinae</taxon>
        <taxon>Anopheles</taxon>
    </lineage>
</organism>
<feature type="chain" id="PRO_5014623631" evidence="2">
    <location>
        <begin position="26"/>
        <end position="97"/>
    </location>
</feature>
<feature type="transmembrane region" description="Helical" evidence="1">
    <location>
        <begin position="55"/>
        <end position="77"/>
    </location>
</feature>
<dbReference type="EMBL" id="GGFM01010152">
    <property type="protein sequence ID" value="MBW30903.1"/>
    <property type="molecule type" value="Transcribed_RNA"/>
</dbReference>
<keyword evidence="1" id="KW-0472">Membrane</keyword>
<evidence type="ECO:0000313" key="3">
    <source>
        <dbReference type="EMBL" id="MBW30903.1"/>
    </source>
</evidence>
<feature type="signal peptide" evidence="2">
    <location>
        <begin position="1"/>
        <end position="25"/>
    </location>
</feature>
<protein>
    <submittedName>
        <fullName evidence="3">Putative secreted peptide</fullName>
    </submittedName>
</protein>
<sequence>MCMCACVYVCVVLCLRSRLLRIVGSSRIKDGGSCHDLPHIWSPQLLPFASQSSSFPFYVGFHVPVMFLAPHVILSLWRGVGFRSRMGHLLVRTLVKM</sequence>
<name>A0A2M3ZQY4_9DIPT</name>